<dbReference type="SUPFAM" id="SSF52540">
    <property type="entry name" value="P-loop containing nucleoside triphosphate hydrolases"/>
    <property type="match status" value="1"/>
</dbReference>
<gene>
    <name evidence="4" type="ordered locus">PXO_03123</name>
</gene>
<dbReference type="Pfam" id="PF00005">
    <property type="entry name" value="ABC_tran"/>
    <property type="match status" value="1"/>
</dbReference>
<dbReference type="eggNOG" id="COG1136">
    <property type="taxonomic scope" value="Bacteria"/>
</dbReference>
<dbReference type="Proteomes" id="UP000001740">
    <property type="component" value="Chromosome"/>
</dbReference>
<keyword evidence="2" id="KW-0813">Transport</keyword>
<dbReference type="HOGENOM" id="CLU_2978219_0_0_6"/>
<proteinExistence type="inferred from homology"/>
<evidence type="ECO:0000313" key="4">
    <source>
        <dbReference type="EMBL" id="ACD61096.1"/>
    </source>
</evidence>
<dbReference type="GO" id="GO:0016887">
    <property type="term" value="F:ATP hydrolysis activity"/>
    <property type="evidence" value="ECO:0007669"/>
    <property type="project" value="InterPro"/>
</dbReference>
<protein>
    <recommendedName>
        <fullName evidence="3">ABC transporter domain-containing protein</fullName>
    </recommendedName>
</protein>
<dbReference type="Gene3D" id="3.40.50.300">
    <property type="entry name" value="P-loop containing nucleotide triphosphate hydrolases"/>
    <property type="match status" value="1"/>
</dbReference>
<dbReference type="PANTHER" id="PTHR42788">
    <property type="entry name" value="TAURINE IMPORT ATP-BINDING PROTEIN-RELATED"/>
    <property type="match status" value="1"/>
</dbReference>
<dbReference type="KEGG" id="xop:PXO_03123"/>
<comment type="similarity">
    <text evidence="1">Belongs to the ABC transporter superfamily.</text>
</comment>
<evidence type="ECO:0000256" key="1">
    <source>
        <dbReference type="ARBA" id="ARBA00005417"/>
    </source>
</evidence>
<dbReference type="InterPro" id="IPR027417">
    <property type="entry name" value="P-loop_NTPase"/>
</dbReference>
<dbReference type="PATRIC" id="fig|291331.8.peg.830"/>
<evidence type="ECO:0000256" key="2">
    <source>
        <dbReference type="ARBA" id="ARBA00022448"/>
    </source>
</evidence>
<dbReference type="InterPro" id="IPR050166">
    <property type="entry name" value="ABC_transporter_ATP-bind"/>
</dbReference>
<organism evidence="4 5">
    <name type="scientific">Xanthomonas oryzae pv. oryzae (strain PXO99A)</name>
    <dbReference type="NCBI Taxonomy" id="360094"/>
    <lineage>
        <taxon>Bacteria</taxon>
        <taxon>Pseudomonadati</taxon>
        <taxon>Pseudomonadota</taxon>
        <taxon>Gammaproteobacteria</taxon>
        <taxon>Lysobacterales</taxon>
        <taxon>Lysobacteraceae</taxon>
        <taxon>Xanthomonas</taxon>
    </lineage>
</organism>
<evidence type="ECO:0000259" key="3">
    <source>
        <dbReference type="Pfam" id="PF00005"/>
    </source>
</evidence>
<reference evidence="4 5" key="1">
    <citation type="journal article" date="2008" name="BMC Genomics">
        <title>Genome sequence and rapid evolution of the rice pathogen Xanthomonas oryzae pv. oryzae PXO99A.</title>
        <authorList>
            <person name="Salzberg S.L."/>
            <person name="Sommer D.D."/>
            <person name="Schatz M.C."/>
            <person name="Phillippy A.M."/>
            <person name="Rabinowicz P.D."/>
            <person name="Tsuge S."/>
            <person name="Furutani A."/>
            <person name="Ochiai H."/>
            <person name="Delcher A.L."/>
            <person name="Kelley D."/>
            <person name="Madupu R."/>
            <person name="Puiu D."/>
            <person name="Radune D."/>
            <person name="Shumway M."/>
            <person name="Trapnell C."/>
            <person name="Aparna G."/>
            <person name="Jha G."/>
            <person name="Pandey A."/>
            <person name="Patil P.B."/>
            <person name="Ishihara H."/>
            <person name="Meyer D.F."/>
            <person name="Szurek B."/>
            <person name="Verdier V."/>
            <person name="Koebnik R."/>
            <person name="Dow J.M."/>
            <person name="Ryan R.P."/>
            <person name="Hirata H."/>
            <person name="Tsuyumu S."/>
            <person name="Won Lee S."/>
            <person name="Seo Y.S."/>
            <person name="Sriariyanum M."/>
            <person name="Ronald P.C."/>
            <person name="Sonti R.V."/>
            <person name="Van Sluys M.A."/>
            <person name="Leach J.E."/>
            <person name="White F.F."/>
            <person name="Bogdanove A.J."/>
        </authorList>
    </citation>
    <scope>NUCLEOTIDE SEQUENCE [LARGE SCALE GENOMIC DNA]</scope>
    <source>
        <strain evidence="4 5">PXO99A</strain>
    </source>
</reference>
<feature type="domain" description="ABC transporter" evidence="3">
    <location>
        <begin position="21"/>
        <end position="52"/>
    </location>
</feature>
<name>A0A0K0GQ75_XANOP</name>
<evidence type="ECO:0000313" key="5">
    <source>
        <dbReference type="Proteomes" id="UP000001740"/>
    </source>
</evidence>
<dbReference type="PANTHER" id="PTHR42788:SF13">
    <property type="entry name" value="ALIPHATIC SULFONATES IMPORT ATP-BINDING PROTEIN SSUB"/>
    <property type="match status" value="1"/>
</dbReference>
<sequence length="61" mass="6704">MLKMQAVSKVFRTEQVETHALRSLDLHVREGEFVAFTGPSGSGKTTFLALLNFKWVAGHAG</sequence>
<dbReference type="EMBL" id="CP000967">
    <property type="protein sequence ID" value="ACD61096.1"/>
    <property type="molecule type" value="Genomic_DNA"/>
</dbReference>
<accession>A0A0K0GQ75</accession>
<dbReference type="InterPro" id="IPR003439">
    <property type="entry name" value="ABC_transporter-like_ATP-bd"/>
</dbReference>
<dbReference type="AlphaFoldDB" id="A0A0K0GQ75"/>
<dbReference type="GO" id="GO:0005524">
    <property type="term" value="F:ATP binding"/>
    <property type="evidence" value="ECO:0007669"/>
    <property type="project" value="InterPro"/>
</dbReference>